<organism evidence="1 2">
    <name type="scientific">Rhizophagus irregularis (strain DAOM 181602 / DAOM 197198 / MUCL 43194)</name>
    <name type="common">Arbuscular mycorrhizal fungus</name>
    <name type="synonym">Glomus intraradices</name>
    <dbReference type="NCBI Taxonomy" id="747089"/>
    <lineage>
        <taxon>Eukaryota</taxon>
        <taxon>Fungi</taxon>
        <taxon>Fungi incertae sedis</taxon>
        <taxon>Mucoromycota</taxon>
        <taxon>Glomeromycotina</taxon>
        <taxon>Glomeromycetes</taxon>
        <taxon>Glomerales</taxon>
        <taxon>Glomeraceae</taxon>
        <taxon>Rhizophagus</taxon>
    </lineage>
</organism>
<dbReference type="AlphaFoldDB" id="A0A2P4QN92"/>
<keyword evidence="2" id="KW-1185">Reference proteome</keyword>
<dbReference type="EMBL" id="AUPC02000027">
    <property type="protein sequence ID" value="POG79109.1"/>
    <property type="molecule type" value="Genomic_DNA"/>
</dbReference>
<dbReference type="Proteomes" id="UP000018888">
    <property type="component" value="Unassembled WGS sequence"/>
</dbReference>
<protein>
    <submittedName>
        <fullName evidence="1">Uncharacterized protein</fullName>
    </submittedName>
</protein>
<comment type="caution">
    <text evidence="1">The sequence shown here is derived from an EMBL/GenBank/DDBJ whole genome shotgun (WGS) entry which is preliminary data.</text>
</comment>
<dbReference type="VEuPathDB" id="FungiDB:RhiirFUN_013881"/>
<evidence type="ECO:0000313" key="1">
    <source>
        <dbReference type="EMBL" id="POG79109.1"/>
    </source>
</evidence>
<reference evidence="1 2" key="1">
    <citation type="journal article" date="2013" name="Proc. Natl. Acad. Sci. U.S.A.">
        <title>Genome of an arbuscular mycorrhizal fungus provides insight into the oldest plant symbiosis.</title>
        <authorList>
            <person name="Tisserant E."/>
            <person name="Malbreil M."/>
            <person name="Kuo A."/>
            <person name="Kohler A."/>
            <person name="Symeonidi A."/>
            <person name="Balestrini R."/>
            <person name="Charron P."/>
            <person name="Duensing N."/>
            <person name="Frei Dit Frey N."/>
            <person name="Gianinazzi-Pearson V."/>
            <person name="Gilbert L.B."/>
            <person name="Handa Y."/>
            <person name="Herr J.R."/>
            <person name="Hijri M."/>
            <person name="Koul R."/>
            <person name="Kawaguchi M."/>
            <person name="Krajinski F."/>
            <person name="Lammers P.J."/>
            <person name="Masclaux F.G."/>
            <person name="Murat C."/>
            <person name="Morin E."/>
            <person name="Ndikumana S."/>
            <person name="Pagni M."/>
            <person name="Petitpierre D."/>
            <person name="Requena N."/>
            <person name="Rosikiewicz P."/>
            <person name="Riley R."/>
            <person name="Saito K."/>
            <person name="San Clemente H."/>
            <person name="Shapiro H."/>
            <person name="van Tuinen D."/>
            <person name="Becard G."/>
            <person name="Bonfante P."/>
            <person name="Paszkowski U."/>
            <person name="Shachar-Hill Y.Y."/>
            <person name="Tuskan G.A."/>
            <person name="Young P.W."/>
            <person name="Sanders I.R."/>
            <person name="Henrissat B."/>
            <person name="Rensing S.A."/>
            <person name="Grigoriev I.V."/>
            <person name="Corradi N."/>
            <person name="Roux C."/>
            <person name="Martin F."/>
        </authorList>
    </citation>
    <scope>NUCLEOTIDE SEQUENCE [LARGE SCALE GENOMIC DNA]</scope>
    <source>
        <strain evidence="1 2">DAOM 197198</strain>
    </source>
</reference>
<reference evidence="1 2" key="2">
    <citation type="journal article" date="2018" name="New Phytol.">
        <title>High intraspecific genome diversity in the model arbuscular mycorrhizal symbiont Rhizophagus irregularis.</title>
        <authorList>
            <person name="Chen E.C.H."/>
            <person name="Morin E."/>
            <person name="Beaudet D."/>
            <person name="Noel J."/>
            <person name="Yildirir G."/>
            <person name="Ndikumana S."/>
            <person name="Charron P."/>
            <person name="St-Onge C."/>
            <person name="Giorgi J."/>
            <person name="Kruger M."/>
            <person name="Marton T."/>
            <person name="Ropars J."/>
            <person name="Grigoriev I.V."/>
            <person name="Hainaut M."/>
            <person name="Henrissat B."/>
            <person name="Roux C."/>
            <person name="Martin F."/>
            <person name="Corradi N."/>
        </authorList>
    </citation>
    <scope>NUCLEOTIDE SEQUENCE [LARGE SCALE GENOMIC DNA]</scope>
    <source>
        <strain evidence="1 2">DAOM 197198</strain>
    </source>
</reference>
<gene>
    <name evidence="1" type="ORF">GLOIN_2v1530496</name>
</gene>
<accession>A0A2P4QN92</accession>
<sequence>MTEPFFIFYLTSLRQYNDTLEFRPSTIRSFSSYIYIYFHQKLWDFKYAEIVTNVRKLHNIYLFPKQIREECEKF</sequence>
<proteinExistence type="predicted"/>
<evidence type="ECO:0000313" key="2">
    <source>
        <dbReference type="Proteomes" id="UP000018888"/>
    </source>
</evidence>
<name>A0A2P4QN92_RHIID</name>